<evidence type="ECO:0000256" key="2">
    <source>
        <dbReference type="ARBA" id="ARBA00022835"/>
    </source>
</evidence>
<dbReference type="Pfam" id="PF15985">
    <property type="entry name" value="KH_6"/>
    <property type="match status" value="1"/>
</dbReference>
<dbReference type="GO" id="GO:0034475">
    <property type="term" value="P:U4 snRNA 3'-end processing"/>
    <property type="evidence" value="ECO:0007669"/>
    <property type="project" value="TreeGrafter"/>
</dbReference>
<dbReference type="AlphaFoldDB" id="A0A388MF82"/>
<feature type="domain" description="K Homology" evidence="4">
    <location>
        <begin position="108"/>
        <end position="154"/>
    </location>
</feature>
<dbReference type="GO" id="GO:0071038">
    <property type="term" value="P:TRAMP-dependent tRNA surveillance pathway"/>
    <property type="evidence" value="ECO:0007669"/>
    <property type="project" value="TreeGrafter"/>
</dbReference>
<evidence type="ECO:0000259" key="5">
    <source>
        <dbReference type="Pfam" id="PF18311"/>
    </source>
</evidence>
<evidence type="ECO:0000256" key="3">
    <source>
        <dbReference type="ARBA" id="ARBA00022884"/>
    </source>
</evidence>
<dbReference type="Proteomes" id="UP000265515">
    <property type="component" value="Unassembled WGS sequence"/>
</dbReference>
<comment type="subcellular location">
    <subcellularLocation>
        <location evidence="1">Nucleus</location>
    </subcellularLocation>
</comment>
<evidence type="ECO:0000256" key="1">
    <source>
        <dbReference type="ARBA" id="ARBA00004123"/>
    </source>
</evidence>
<dbReference type="GO" id="GO:0071034">
    <property type="term" value="P:CUT catabolic process"/>
    <property type="evidence" value="ECO:0007669"/>
    <property type="project" value="TreeGrafter"/>
</dbReference>
<name>A0A388MF82_CHABU</name>
<dbReference type="Gene3D" id="2.40.50.140">
    <property type="entry name" value="Nucleic acid-binding proteins"/>
    <property type="match status" value="1"/>
</dbReference>
<dbReference type="GO" id="GO:0071051">
    <property type="term" value="P:poly(A)-dependent snoRNA 3'-end processing"/>
    <property type="evidence" value="ECO:0007669"/>
    <property type="project" value="TreeGrafter"/>
</dbReference>
<comment type="caution">
    <text evidence="6">The sequence shown here is derived from an EMBL/GenBank/DDBJ whole genome shotgun (WGS) entry which is preliminary data.</text>
</comment>
<accession>A0A388MF82</accession>
<dbReference type="InterPro" id="IPR049469">
    <property type="entry name" value="RRP40_KH-I"/>
</dbReference>
<dbReference type="OMA" id="SYMAFPN"/>
<evidence type="ECO:0000313" key="7">
    <source>
        <dbReference type="Proteomes" id="UP000265515"/>
    </source>
</evidence>
<dbReference type="EMBL" id="BFEA01001311">
    <property type="protein sequence ID" value="GBG93227.1"/>
    <property type="molecule type" value="Genomic_DNA"/>
</dbReference>
<proteinExistence type="predicted"/>
<protein>
    <submittedName>
        <fullName evidence="6">Uncharacterized protein</fullName>
    </submittedName>
</protein>
<dbReference type="SUPFAM" id="SSF54791">
    <property type="entry name" value="Eukaryotic type KH-domain (KH-domain type I)"/>
    <property type="match status" value="1"/>
</dbReference>
<dbReference type="InterPro" id="IPR036612">
    <property type="entry name" value="KH_dom_type_1_sf"/>
</dbReference>
<dbReference type="InterPro" id="IPR004088">
    <property type="entry name" value="KH_dom_type_1"/>
</dbReference>
<dbReference type="Pfam" id="PF18311">
    <property type="entry name" value="Rrp40_N"/>
    <property type="match status" value="1"/>
</dbReference>
<evidence type="ECO:0000313" key="6">
    <source>
        <dbReference type="EMBL" id="GBG93227.1"/>
    </source>
</evidence>
<reference evidence="6 7" key="1">
    <citation type="journal article" date="2018" name="Cell">
        <title>The Chara Genome: Secondary Complexity and Implications for Plant Terrestrialization.</title>
        <authorList>
            <person name="Nishiyama T."/>
            <person name="Sakayama H."/>
            <person name="Vries J.D."/>
            <person name="Buschmann H."/>
            <person name="Saint-Marcoux D."/>
            <person name="Ullrich K.K."/>
            <person name="Haas F.B."/>
            <person name="Vanderstraeten L."/>
            <person name="Becker D."/>
            <person name="Lang D."/>
            <person name="Vosolsobe S."/>
            <person name="Rombauts S."/>
            <person name="Wilhelmsson P.K.I."/>
            <person name="Janitza P."/>
            <person name="Kern R."/>
            <person name="Heyl A."/>
            <person name="Rumpler F."/>
            <person name="Villalobos L.I.A.C."/>
            <person name="Clay J.M."/>
            <person name="Skokan R."/>
            <person name="Toyoda A."/>
            <person name="Suzuki Y."/>
            <person name="Kagoshima H."/>
            <person name="Schijlen E."/>
            <person name="Tajeshwar N."/>
            <person name="Catarino B."/>
            <person name="Hetherington A.J."/>
            <person name="Saltykova A."/>
            <person name="Bonnot C."/>
            <person name="Breuninger H."/>
            <person name="Symeonidi A."/>
            <person name="Radhakrishnan G.V."/>
            <person name="Van Nieuwerburgh F."/>
            <person name="Deforce D."/>
            <person name="Chang C."/>
            <person name="Karol K.G."/>
            <person name="Hedrich R."/>
            <person name="Ulvskov P."/>
            <person name="Glockner G."/>
            <person name="Delwiche C.F."/>
            <person name="Petrasek J."/>
            <person name="Van de Peer Y."/>
            <person name="Friml J."/>
            <person name="Beilby M."/>
            <person name="Dolan L."/>
            <person name="Kohara Y."/>
            <person name="Sugano S."/>
            <person name="Fujiyama A."/>
            <person name="Delaux P.-M."/>
            <person name="Quint M."/>
            <person name="TheiBen G."/>
            <person name="Hagemann M."/>
            <person name="Harholt J."/>
            <person name="Dunand C."/>
            <person name="Zachgo S."/>
            <person name="Langdale J."/>
            <person name="Maumus F."/>
            <person name="Straeten D.V.D."/>
            <person name="Gould S.B."/>
            <person name="Rensing S.A."/>
        </authorList>
    </citation>
    <scope>NUCLEOTIDE SEQUENCE [LARGE SCALE GENOMIC DNA]</scope>
    <source>
        <strain evidence="6 7">S276</strain>
    </source>
</reference>
<dbReference type="GO" id="GO:0000467">
    <property type="term" value="P:exonucleolytic trimming to generate mature 3'-end of 5.8S rRNA from tricistronic rRNA transcript (SSU-rRNA, 5.8S rRNA, LSU-rRNA)"/>
    <property type="evidence" value="ECO:0007669"/>
    <property type="project" value="TreeGrafter"/>
</dbReference>
<dbReference type="GO" id="GO:0000177">
    <property type="term" value="C:cytoplasmic exosome (RNase complex)"/>
    <property type="evidence" value="ECO:0007669"/>
    <property type="project" value="TreeGrafter"/>
</dbReference>
<dbReference type="SUPFAM" id="SSF110324">
    <property type="entry name" value="Ribosomal L27 protein-like"/>
    <property type="match status" value="1"/>
</dbReference>
<evidence type="ECO:0000259" key="4">
    <source>
        <dbReference type="Pfam" id="PF15985"/>
    </source>
</evidence>
<keyword evidence="2" id="KW-0271">Exosome</keyword>
<dbReference type="PANTHER" id="PTHR21321">
    <property type="entry name" value="PNAS-3 RELATED"/>
    <property type="match status" value="1"/>
</dbReference>
<organism evidence="6 7">
    <name type="scientific">Chara braunii</name>
    <name type="common">Braun's stonewort</name>
    <dbReference type="NCBI Taxonomy" id="69332"/>
    <lineage>
        <taxon>Eukaryota</taxon>
        <taxon>Viridiplantae</taxon>
        <taxon>Streptophyta</taxon>
        <taxon>Charophyceae</taxon>
        <taxon>Charales</taxon>
        <taxon>Characeae</taxon>
        <taxon>Chara</taxon>
    </lineage>
</organism>
<dbReference type="GO" id="GO:0000176">
    <property type="term" value="C:nuclear exosome (RNase complex)"/>
    <property type="evidence" value="ECO:0007669"/>
    <property type="project" value="TreeGrafter"/>
</dbReference>
<dbReference type="Gene3D" id="3.30.1370.10">
    <property type="entry name" value="K Homology domain, type 1"/>
    <property type="match status" value="1"/>
</dbReference>
<dbReference type="STRING" id="69332.A0A388MF82"/>
<dbReference type="GO" id="GO:0003723">
    <property type="term" value="F:RNA binding"/>
    <property type="evidence" value="ECO:0007669"/>
    <property type="project" value="UniProtKB-KW"/>
</dbReference>
<dbReference type="InterPro" id="IPR041054">
    <property type="entry name" value="Rrp40_N_euk"/>
</dbReference>
<keyword evidence="3" id="KW-0694">RNA-binding</keyword>
<dbReference type="InterPro" id="IPR026699">
    <property type="entry name" value="Exosome_RNA_bind1/RRP40/RRP4"/>
</dbReference>
<dbReference type="OrthoDB" id="340500at2759"/>
<dbReference type="InterPro" id="IPR012340">
    <property type="entry name" value="NA-bd_OB-fold"/>
</dbReference>
<sequence length="189" mass="20294">MNNPSLSPFIGEVVAPGDVVLDLSNAGPVVRLGSGLRQDGGVVTAVKAGRLQRTKQNKYWISGSQKRLYVLDIFGPTTANLPTLAFENATRRNRPNLQAEGFGPLTGGYIFDCSTSLARALLSKPPCPVLAALGQKVSFEMAVGLNGRVWVRSALPATTILVCTAIQNAEFLSPMQAQLMVKKLLRRTQ</sequence>
<dbReference type="Gramene" id="GBG93227">
    <property type="protein sequence ID" value="GBG93227"/>
    <property type="gene ID" value="CBR_g61059"/>
</dbReference>
<keyword evidence="7" id="KW-1185">Reference proteome</keyword>
<feature type="domain" description="Exosome complex exonuclease Rrp40 N-terminal" evidence="5">
    <location>
        <begin position="30"/>
        <end position="67"/>
    </location>
</feature>
<dbReference type="PANTHER" id="PTHR21321:SF1">
    <property type="entry name" value="EXOSOME COMPLEX COMPONENT RRP40"/>
    <property type="match status" value="1"/>
</dbReference>
<dbReference type="GO" id="GO:0071035">
    <property type="term" value="P:nuclear polyadenylation-dependent rRNA catabolic process"/>
    <property type="evidence" value="ECO:0007669"/>
    <property type="project" value="TreeGrafter"/>
</dbReference>
<dbReference type="FunFam" id="3.30.1370.10:FF:000038">
    <property type="entry name" value="exosome complex component RRP40"/>
    <property type="match status" value="1"/>
</dbReference>
<dbReference type="CDD" id="cd22526">
    <property type="entry name" value="KH-I_Rrp40"/>
    <property type="match status" value="1"/>
</dbReference>
<gene>
    <name evidence="6" type="ORF">CBR_g61059</name>
</gene>